<organism evidence="1">
    <name type="scientific">marine metagenome</name>
    <dbReference type="NCBI Taxonomy" id="408172"/>
    <lineage>
        <taxon>unclassified sequences</taxon>
        <taxon>metagenomes</taxon>
        <taxon>ecological metagenomes</taxon>
    </lineage>
</organism>
<accession>A0A381QZD6</accession>
<evidence type="ECO:0000313" key="1">
    <source>
        <dbReference type="EMBL" id="SUZ83979.1"/>
    </source>
</evidence>
<dbReference type="EMBL" id="UINC01001575">
    <property type="protein sequence ID" value="SUZ83979.1"/>
    <property type="molecule type" value="Genomic_DNA"/>
</dbReference>
<proteinExistence type="predicted"/>
<protein>
    <submittedName>
        <fullName evidence="1">Uncharacterized protein</fullName>
    </submittedName>
</protein>
<name>A0A381QZD6_9ZZZZ</name>
<sequence length="30" mass="3409">MGESRKSSLKDKPALILRVKKLDDGMAEEY</sequence>
<reference evidence="1" key="1">
    <citation type="submission" date="2018-05" db="EMBL/GenBank/DDBJ databases">
        <authorList>
            <person name="Lanie J.A."/>
            <person name="Ng W.-L."/>
            <person name="Kazmierczak K.M."/>
            <person name="Andrzejewski T.M."/>
            <person name="Davidsen T.M."/>
            <person name="Wayne K.J."/>
            <person name="Tettelin H."/>
            <person name="Glass J.I."/>
            <person name="Rusch D."/>
            <person name="Podicherti R."/>
            <person name="Tsui H.-C.T."/>
            <person name="Winkler M.E."/>
        </authorList>
    </citation>
    <scope>NUCLEOTIDE SEQUENCE</scope>
</reference>
<gene>
    <name evidence="1" type="ORF">METZ01_LOCUS36833</name>
</gene>
<dbReference type="AlphaFoldDB" id="A0A381QZD6"/>